<dbReference type="AlphaFoldDB" id="A0A6N3CF00"/>
<dbReference type="RefSeq" id="WP_024036990.1">
    <property type="nucleotide sequence ID" value="NZ_CACRUE010000026.1"/>
</dbReference>
<dbReference type="EMBL" id="CACRUE010000026">
    <property type="protein sequence ID" value="VYU13509.1"/>
    <property type="molecule type" value="Genomic_DNA"/>
</dbReference>
<keyword evidence="1" id="KW-0732">Signal</keyword>
<feature type="signal peptide" evidence="1">
    <location>
        <begin position="1"/>
        <end position="30"/>
    </location>
</feature>
<accession>A0A6N3CF00</accession>
<gene>
    <name evidence="2" type="ORF">IBLFYP30_01822</name>
</gene>
<evidence type="ECO:0000256" key="1">
    <source>
        <dbReference type="SAM" id="SignalP"/>
    </source>
</evidence>
<protein>
    <recommendedName>
        <fullName evidence="3">SH3b domain-containing protein</fullName>
    </recommendedName>
</protein>
<evidence type="ECO:0000313" key="2">
    <source>
        <dbReference type="EMBL" id="VYU13509.1"/>
    </source>
</evidence>
<organism evidence="2">
    <name type="scientific">Intestinibacter bartlettii</name>
    <dbReference type="NCBI Taxonomy" id="261299"/>
    <lineage>
        <taxon>Bacteria</taxon>
        <taxon>Bacillati</taxon>
        <taxon>Bacillota</taxon>
        <taxon>Clostridia</taxon>
        <taxon>Peptostreptococcales</taxon>
        <taxon>Peptostreptococcaceae</taxon>
        <taxon>Intestinibacter</taxon>
    </lineage>
</organism>
<name>A0A6N3CF00_9FIRM</name>
<feature type="chain" id="PRO_5027011667" description="SH3b domain-containing protein" evidence="1">
    <location>
        <begin position="31"/>
        <end position="267"/>
    </location>
</feature>
<reference evidence="2" key="1">
    <citation type="submission" date="2019-11" db="EMBL/GenBank/DDBJ databases">
        <authorList>
            <person name="Feng L."/>
        </authorList>
    </citation>
    <scope>NUCLEOTIDE SEQUENCE</scope>
    <source>
        <strain evidence="2">IbartlettiiLFYP30</strain>
    </source>
</reference>
<proteinExistence type="predicted"/>
<evidence type="ECO:0008006" key="3">
    <source>
        <dbReference type="Google" id="ProtNLM"/>
    </source>
</evidence>
<sequence>MNLLKKLGISILTAAMLTVSAFGFSSDAYAATSCKKVIKPNVTYKYDIDGDKDKDTIRVYESNGKLLLKVNSCTKTLISNFSSDYHSYNVKIYDFNRKDKSSEIVLEWAGDSEWGTRILKFKNNTCKVNKHYYDAQLHSYDPKTGMVSLDEYERGRYSKFANAIGCIEYYNKIKVNGYTLSNQSTANTTNSVRKNKYIASKNLTAYTSVNSTKKAFTIKKNSPAYIYALYQNGNKRYIKVKNSAGKYGYVKVGSSMLFKESSCLWWR</sequence>